<name>A0ACB0J0M4_TRIPR</name>
<evidence type="ECO:0000313" key="2">
    <source>
        <dbReference type="Proteomes" id="UP001177021"/>
    </source>
</evidence>
<dbReference type="Proteomes" id="UP001177021">
    <property type="component" value="Unassembled WGS sequence"/>
</dbReference>
<keyword evidence="2" id="KW-1185">Reference proteome</keyword>
<gene>
    <name evidence="1" type="ORF">MILVUS5_LOCUS8259</name>
</gene>
<evidence type="ECO:0000313" key="1">
    <source>
        <dbReference type="EMBL" id="CAJ2637972.1"/>
    </source>
</evidence>
<organism evidence="1 2">
    <name type="scientific">Trifolium pratense</name>
    <name type="common">Red clover</name>
    <dbReference type="NCBI Taxonomy" id="57577"/>
    <lineage>
        <taxon>Eukaryota</taxon>
        <taxon>Viridiplantae</taxon>
        <taxon>Streptophyta</taxon>
        <taxon>Embryophyta</taxon>
        <taxon>Tracheophyta</taxon>
        <taxon>Spermatophyta</taxon>
        <taxon>Magnoliopsida</taxon>
        <taxon>eudicotyledons</taxon>
        <taxon>Gunneridae</taxon>
        <taxon>Pentapetalae</taxon>
        <taxon>rosids</taxon>
        <taxon>fabids</taxon>
        <taxon>Fabales</taxon>
        <taxon>Fabaceae</taxon>
        <taxon>Papilionoideae</taxon>
        <taxon>50 kb inversion clade</taxon>
        <taxon>NPAAA clade</taxon>
        <taxon>Hologalegina</taxon>
        <taxon>IRL clade</taxon>
        <taxon>Trifolieae</taxon>
        <taxon>Trifolium</taxon>
    </lineage>
</organism>
<reference evidence="1" key="1">
    <citation type="submission" date="2023-10" db="EMBL/GenBank/DDBJ databases">
        <authorList>
            <person name="Rodriguez Cubillos JULIANA M."/>
            <person name="De Vega J."/>
        </authorList>
    </citation>
    <scope>NUCLEOTIDE SEQUENCE</scope>
</reference>
<sequence>MKTKSLIFTLFLWELILFSVVSIESSKDENQFGVIEESKTKIGIDGWRDWGNWIGWGRGGDKEGKQNGSERDKRSRYSGGGWRTWGHYKGLRGGSGSKNGGPRGNP</sequence>
<protein>
    <submittedName>
        <fullName evidence="1">Uncharacterized protein</fullName>
    </submittedName>
</protein>
<proteinExistence type="predicted"/>
<dbReference type="EMBL" id="CASHSV030000013">
    <property type="protein sequence ID" value="CAJ2637972.1"/>
    <property type="molecule type" value="Genomic_DNA"/>
</dbReference>
<accession>A0ACB0J0M4</accession>
<comment type="caution">
    <text evidence="1">The sequence shown here is derived from an EMBL/GenBank/DDBJ whole genome shotgun (WGS) entry which is preliminary data.</text>
</comment>